<dbReference type="RefSeq" id="WP_164085313.1">
    <property type="nucleotide sequence ID" value="NZ_CP018622.1"/>
</dbReference>
<accession>A0A2K9IW22</accession>
<reference evidence="2" key="1">
    <citation type="submission" date="2016-11" db="EMBL/GenBank/DDBJ databases">
        <title>Complete genome sequence of Virgibacillus dokdonensis 21D, a halophilic bacterium isolated from the deep hypersaline anoxic basin Discovery in the Mediterranean Sea.</title>
        <authorList>
            <person name="Zeaiter Z."/>
            <person name="Booth J.M."/>
            <person name="Prosdocimi E.M."/>
            <person name="Mapelli F."/>
            <person name="Fusi M."/>
            <person name="Daffonchio D."/>
            <person name="Borin S."/>
            <person name="Crotti E."/>
        </authorList>
    </citation>
    <scope>NUCLEOTIDE SEQUENCE</scope>
    <source>
        <strain evidence="2">21D</strain>
    </source>
</reference>
<dbReference type="EMBL" id="JAZHPM010000027">
    <property type="protein sequence ID" value="MEF2293187.1"/>
    <property type="molecule type" value="Genomic_DNA"/>
</dbReference>
<dbReference type="AlphaFoldDB" id="A0A2K9IW22"/>
<evidence type="ECO:0000313" key="5">
    <source>
        <dbReference type="Proteomes" id="UP001356080"/>
    </source>
</evidence>
<dbReference type="SUPFAM" id="SSF53756">
    <property type="entry name" value="UDP-Glycosyltransferase/glycogen phosphorylase"/>
    <property type="match status" value="1"/>
</dbReference>
<evidence type="ECO:0000313" key="3">
    <source>
        <dbReference type="EMBL" id="MEF2293187.1"/>
    </source>
</evidence>
<dbReference type="CDD" id="cd03801">
    <property type="entry name" value="GT4_PimA-like"/>
    <property type="match status" value="1"/>
</dbReference>
<dbReference type="EMBL" id="CP018622">
    <property type="protein sequence ID" value="AUJ23655.1"/>
    <property type="molecule type" value="Genomic_DNA"/>
</dbReference>
<dbReference type="KEGG" id="vpn:A21D_00542"/>
<dbReference type="Pfam" id="PF00534">
    <property type="entry name" value="Glycos_transf_1"/>
    <property type="match status" value="1"/>
</dbReference>
<dbReference type="Proteomes" id="UP001356080">
    <property type="component" value="Unassembled WGS sequence"/>
</dbReference>
<dbReference type="EC" id="2.4.-.-" evidence="3"/>
<evidence type="ECO:0000259" key="1">
    <source>
        <dbReference type="Pfam" id="PF00534"/>
    </source>
</evidence>
<proteinExistence type="predicted"/>
<evidence type="ECO:0000313" key="4">
    <source>
        <dbReference type="Proteomes" id="UP000234237"/>
    </source>
</evidence>
<dbReference type="GO" id="GO:0016757">
    <property type="term" value="F:glycosyltransferase activity"/>
    <property type="evidence" value="ECO:0007669"/>
    <property type="project" value="UniProtKB-KW"/>
</dbReference>
<gene>
    <name evidence="2" type="ORF">A21D_00542</name>
    <name evidence="3" type="ORF">V2W34_14400</name>
</gene>
<dbReference type="PANTHER" id="PTHR45947">
    <property type="entry name" value="SULFOQUINOVOSYL TRANSFERASE SQD2"/>
    <property type="match status" value="1"/>
</dbReference>
<organism evidence="2 4">
    <name type="scientific">Virgibacillus dokdonensis</name>
    <dbReference type="NCBI Taxonomy" id="302167"/>
    <lineage>
        <taxon>Bacteria</taxon>
        <taxon>Bacillati</taxon>
        <taxon>Bacillota</taxon>
        <taxon>Bacilli</taxon>
        <taxon>Bacillales</taxon>
        <taxon>Bacillaceae</taxon>
        <taxon>Virgibacillus</taxon>
    </lineage>
</organism>
<reference evidence="4" key="2">
    <citation type="submission" date="2016-11" db="EMBL/GenBank/DDBJ databases">
        <title>Complete genome sequence of Virgibacillus pantothenticus 21D, a halophilic bacterium isolated from the deep hypersaline anoxic basin Discovery in the Mediterranean Sea.</title>
        <authorList>
            <person name="Zeaiter Z."/>
            <person name="Booth J.M."/>
            <person name="Prosdocimi E.M."/>
            <person name="Mapelli F."/>
            <person name="Fusi M."/>
            <person name="Daffonchio D."/>
            <person name="Borin S."/>
            <person name="Crotti E."/>
        </authorList>
    </citation>
    <scope>NUCLEOTIDE SEQUENCE [LARGE SCALE GENOMIC DNA]</scope>
    <source>
        <strain evidence="4">21D</strain>
    </source>
</reference>
<keyword evidence="2" id="KW-0328">Glycosyltransferase</keyword>
<feature type="domain" description="Glycosyl transferase family 1" evidence="1">
    <location>
        <begin position="198"/>
        <end position="350"/>
    </location>
</feature>
<dbReference type="InterPro" id="IPR050194">
    <property type="entry name" value="Glycosyltransferase_grp1"/>
</dbReference>
<protein>
    <submittedName>
        <fullName evidence="3">Glycosyltransferase family 4 protein</fullName>
        <ecNumber evidence="3">2.4.-.-</ecNumber>
    </submittedName>
    <submittedName>
        <fullName evidence="2">UDP-D-galactose:(Glucosyl)lipopolysaccharide-1, 6-D-galactosyltransferase</fullName>
    </submittedName>
</protein>
<name>A0A2K9IW22_9BACI</name>
<dbReference type="Gene3D" id="3.40.50.2000">
    <property type="entry name" value="Glycogen Phosphorylase B"/>
    <property type="match status" value="2"/>
</dbReference>
<keyword evidence="2" id="KW-0808">Transferase</keyword>
<sequence>MKLCLVMLARIEKKNNDYFLDKKNINVINRYLKYFDEVCVVARKTKKSNSLYPREVFRHEKVTFSLYEELEKIYNFPNYIRKFKAILKKNIYNSDLILCWAEPKTNIIINEAKKLNKTNMIYVGVCTRDALRAKRNLAKKFAGWIFYFTIRNAVKKADYVHYVTDKELQRRYPTSSKQIGSSYVNVNTQVSEKYKAEKVQGYKKEKKHIQLGLIGYLNEIKGIDTAIFALSKLDSCYRLKVLGGGEKEYYKTLAKQCGVQNRIEFEGTLPPGEPIFEWLDKIDIYIQPSRTEGLPRATIEAMSRGCPIVTSTAMGLIELTDEKWRHKPGDWKTLAYLIQKLAQNKTELSKQSARSFNVVKKYDRDVLDNKIDIFFKEILNNIS</sequence>
<evidence type="ECO:0000313" key="2">
    <source>
        <dbReference type="EMBL" id="AUJ23655.1"/>
    </source>
</evidence>
<dbReference type="PANTHER" id="PTHR45947:SF3">
    <property type="entry name" value="SULFOQUINOVOSYL TRANSFERASE SQD2"/>
    <property type="match status" value="1"/>
</dbReference>
<dbReference type="InterPro" id="IPR001296">
    <property type="entry name" value="Glyco_trans_1"/>
</dbReference>
<reference evidence="3 5" key="3">
    <citation type="submission" date="2024-01" db="EMBL/GenBank/DDBJ databases">
        <title>Survival strategy associated with biotechnological potential of Virgibacillus dokdonensis T4.6 isolated from salt-fermented shrimp paste.</title>
        <authorList>
            <person name="Doan T.V."/>
            <person name="Quach N.T."/>
            <person name="Phi Q.-T."/>
        </authorList>
    </citation>
    <scope>NUCLEOTIDE SEQUENCE [LARGE SCALE GENOMIC DNA]</scope>
    <source>
        <strain evidence="3 5">T4.6</strain>
    </source>
</reference>
<dbReference type="Proteomes" id="UP000234237">
    <property type="component" value="Chromosome"/>
</dbReference>
<keyword evidence="5" id="KW-1185">Reference proteome</keyword>